<dbReference type="RefSeq" id="WP_144030943.1">
    <property type="nucleotide sequence ID" value="NZ_CP042276.1"/>
</dbReference>
<keyword evidence="1" id="KW-0614">Plasmid</keyword>
<reference evidence="1 2" key="1">
    <citation type="journal article" date="2017" name="Genome Announc.">
        <title>Draft Genome Sequence of Agrobacterium tumefaciens Biovar 1 Strain 186, Isolated from Walnut.</title>
        <authorList>
            <person name="Poret-Peterson A.T."/>
            <person name="Bhatnagar S."/>
            <person name="McClean A.E."/>
            <person name="Kluepfel D.A."/>
        </authorList>
    </citation>
    <scope>NUCLEOTIDE SEQUENCE [LARGE SCALE GENOMIC DNA]</scope>
    <source>
        <strain evidence="1 2">186</strain>
    </source>
</reference>
<dbReference type="Proteomes" id="UP000222296">
    <property type="component" value="Plasmid pAt"/>
</dbReference>
<gene>
    <name evidence="1" type="ORF">CG010_026585</name>
</gene>
<evidence type="ECO:0000313" key="2">
    <source>
        <dbReference type="Proteomes" id="UP000222296"/>
    </source>
</evidence>
<sequence>MVGHGWGAAKIVVDIAERGSAGVAGVVFASSGSLVRDQLDPSKVEEAEVLVAAGRGWQLLPWGTRPGMAPNTVSAQSYAKRPRVHGELYGGNGQPPALAKVDVPVLTWFGDCEGRGEGDIDGFFERIRRDALAAPQVHTKVLSGGSFLYTGIEEQVARHLVSWERLLNKSHIAKTRAL</sequence>
<organism evidence="1 2">
    <name type="scientific">Agrobacterium tumefaciens</name>
    <dbReference type="NCBI Taxonomy" id="358"/>
    <lineage>
        <taxon>Bacteria</taxon>
        <taxon>Pseudomonadati</taxon>
        <taxon>Pseudomonadota</taxon>
        <taxon>Alphaproteobacteria</taxon>
        <taxon>Hyphomicrobiales</taxon>
        <taxon>Rhizobiaceae</taxon>
        <taxon>Rhizobium/Agrobacterium group</taxon>
        <taxon>Agrobacterium</taxon>
        <taxon>Agrobacterium tumefaciens complex</taxon>
    </lineage>
</organism>
<protein>
    <submittedName>
        <fullName evidence="1">Uncharacterized protein</fullName>
    </submittedName>
</protein>
<accession>A0AAP9EAB3</accession>
<proteinExistence type="predicted"/>
<evidence type="ECO:0000313" key="1">
    <source>
        <dbReference type="EMBL" id="QDY97715.1"/>
    </source>
</evidence>
<name>A0AAP9EAB3_AGRTU</name>
<dbReference type="AlphaFoldDB" id="A0AAP9EAB3"/>
<dbReference type="EMBL" id="CP042276">
    <property type="protein sequence ID" value="QDY97715.1"/>
    <property type="molecule type" value="Genomic_DNA"/>
</dbReference>
<geneLocation type="plasmid" evidence="2">
    <name>pat</name>
</geneLocation>